<dbReference type="SFLD" id="SFLDS00029">
    <property type="entry name" value="Radical_SAM"/>
    <property type="match status" value="1"/>
</dbReference>
<keyword evidence="9 12" id="KW-0501">Molybdenum cofactor biosynthesis</keyword>
<comment type="pathway">
    <text evidence="12">Cofactor biosynthesis; molybdopterin biosynthesis.</text>
</comment>
<dbReference type="InterPro" id="IPR013785">
    <property type="entry name" value="Aldolase_TIM"/>
</dbReference>
<feature type="binding site" evidence="12">
    <location>
        <position position="127"/>
    </location>
    <ligand>
        <name>S-adenosyl-L-methionine</name>
        <dbReference type="ChEBI" id="CHEBI:59789"/>
    </ligand>
</feature>
<dbReference type="InterPro" id="IPR000385">
    <property type="entry name" value="MoaA_NifB_PqqE_Fe-S-bd_CS"/>
</dbReference>
<dbReference type="Pfam" id="PF06463">
    <property type="entry name" value="Mob_synth_C"/>
    <property type="match status" value="1"/>
</dbReference>
<dbReference type="PROSITE" id="PS51918">
    <property type="entry name" value="RADICAL_SAM"/>
    <property type="match status" value="1"/>
</dbReference>
<comment type="cofactor">
    <cofactor evidence="12">
        <name>[4Fe-4S] cluster</name>
        <dbReference type="ChEBI" id="CHEBI:49883"/>
    </cofactor>
    <text evidence="12">Binds 2 [4Fe-4S] clusters. Binds 1 [4Fe-4S] cluster coordinated with 3 cysteines and an exchangeable S-adenosyl-L-methionine and 1 [4Fe-4S] cluster coordinated with 3 cysteines and the GTP-derived substrate.</text>
</comment>
<evidence type="ECO:0000256" key="3">
    <source>
        <dbReference type="ARBA" id="ARBA00022691"/>
    </source>
</evidence>
<comment type="caution">
    <text evidence="14">The sequence shown here is derived from an EMBL/GenBank/DDBJ whole genome shotgun (WGS) entry which is preliminary data.</text>
</comment>
<dbReference type="SFLD" id="SFLDG01383">
    <property type="entry name" value="cyclic_pyranopterin_phosphate"/>
    <property type="match status" value="1"/>
</dbReference>
<feature type="binding site" evidence="12">
    <location>
        <position position="79"/>
    </location>
    <ligand>
        <name>[4Fe-4S] cluster</name>
        <dbReference type="ChEBI" id="CHEBI:49883"/>
        <label>1</label>
        <note>4Fe-4S-S-AdoMet</note>
    </ligand>
</feature>
<gene>
    <name evidence="12" type="primary">moaA</name>
    <name evidence="14" type="ORF">CRM92_04535</name>
</gene>
<dbReference type="GO" id="GO:0046872">
    <property type="term" value="F:metal ion binding"/>
    <property type="evidence" value="ECO:0007669"/>
    <property type="project" value="UniProtKB-KW"/>
</dbReference>
<dbReference type="EC" id="4.1.99.22" evidence="1 12"/>
<dbReference type="Proteomes" id="UP000219947">
    <property type="component" value="Unassembled WGS sequence"/>
</dbReference>
<dbReference type="UniPathway" id="UPA00344"/>
<feature type="domain" description="Radical SAM core" evidence="13">
    <location>
        <begin position="63"/>
        <end position="288"/>
    </location>
</feature>
<accession>A0A2A8D8S2</accession>
<dbReference type="RefSeq" id="WP_098042457.1">
    <property type="nucleotide sequence ID" value="NZ_JAOVAQ010000005.1"/>
</dbReference>
<keyword evidence="8 12" id="KW-0342">GTP-binding</keyword>
<evidence type="ECO:0000256" key="12">
    <source>
        <dbReference type="HAMAP-Rule" id="MF_01225"/>
    </source>
</evidence>
<dbReference type="GO" id="GO:0051539">
    <property type="term" value="F:4 iron, 4 sulfur cluster binding"/>
    <property type="evidence" value="ECO:0007669"/>
    <property type="project" value="UniProtKB-UniRule"/>
</dbReference>
<keyword evidence="3 12" id="KW-0949">S-adenosyl-L-methionine</keyword>
<feature type="binding site" evidence="12">
    <location>
        <position position="154"/>
    </location>
    <ligand>
        <name>GTP</name>
        <dbReference type="ChEBI" id="CHEBI:37565"/>
    </ligand>
</feature>
<dbReference type="CDD" id="cd01335">
    <property type="entry name" value="Radical_SAM"/>
    <property type="match status" value="1"/>
</dbReference>
<dbReference type="SFLD" id="SFLDG01386">
    <property type="entry name" value="main_SPASM_domain-containing"/>
    <property type="match status" value="1"/>
</dbReference>
<proteinExistence type="inferred from homology"/>
<feature type="binding site" evidence="12">
    <location>
        <position position="72"/>
    </location>
    <ligand>
        <name>GTP</name>
        <dbReference type="ChEBI" id="CHEBI:37565"/>
    </ligand>
</feature>
<dbReference type="AlphaFoldDB" id="A0A2A8D8S2"/>
<evidence type="ECO:0000313" key="14">
    <source>
        <dbReference type="EMBL" id="PEN17284.1"/>
    </source>
</evidence>
<reference evidence="14" key="1">
    <citation type="submission" date="2017-10" db="EMBL/GenBank/DDBJ databases">
        <title>Kefir isolates.</title>
        <authorList>
            <person name="Kim Y."/>
            <person name="Blasche S."/>
        </authorList>
    </citation>
    <scope>NUCLEOTIDE SEQUENCE [LARGE SCALE GENOMIC DNA]</scope>
    <source>
        <strain evidence="14">OG2-2</strain>
    </source>
</reference>
<dbReference type="PANTHER" id="PTHR22960:SF0">
    <property type="entry name" value="MOLYBDENUM COFACTOR BIOSYNTHESIS PROTEIN 1"/>
    <property type="match status" value="1"/>
</dbReference>
<evidence type="ECO:0000256" key="6">
    <source>
        <dbReference type="ARBA" id="ARBA00023004"/>
    </source>
</evidence>
<evidence type="ECO:0000313" key="15">
    <source>
        <dbReference type="Proteomes" id="UP000219947"/>
    </source>
</evidence>
<dbReference type="InterPro" id="IPR040064">
    <property type="entry name" value="MoaA-like"/>
</dbReference>
<dbReference type="EMBL" id="PDEV01000001">
    <property type="protein sequence ID" value="PEN17284.1"/>
    <property type="molecule type" value="Genomic_DNA"/>
</dbReference>
<keyword evidence="2 12" id="KW-0004">4Fe-4S</keyword>
<dbReference type="GO" id="GO:0061799">
    <property type="term" value="F:cyclic pyranopterin monophosphate synthase activity"/>
    <property type="evidence" value="ECO:0007669"/>
    <property type="project" value="TreeGrafter"/>
</dbReference>
<evidence type="ECO:0000256" key="2">
    <source>
        <dbReference type="ARBA" id="ARBA00022485"/>
    </source>
</evidence>
<organism evidence="14 15">
    <name type="scientific">Rothia dentocariosa</name>
    <dbReference type="NCBI Taxonomy" id="2047"/>
    <lineage>
        <taxon>Bacteria</taxon>
        <taxon>Bacillati</taxon>
        <taxon>Actinomycetota</taxon>
        <taxon>Actinomycetes</taxon>
        <taxon>Micrococcales</taxon>
        <taxon>Micrococcaceae</taxon>
        <taxon>Rothia</taxon>
    </lineage>
</organism>
<dbReference type="InterPro" id="IPR058240">
    <property type="entry name" value="rSAM_sf"/>
</dbReference>
<feature type="binding site" evidence="12">
    <location>
        <position position="329"/>
    </location>
    <ligand>
        <name>[4Fe-4S] cluster</name>
        <dbReference type="ChEBI" id="CHEBI:49883"/>
        <label>2</label>
        <note>4Fe-4S-substrate</note>
    </ligand>
</feature>
<keyword evidence="15" id="KW-1185">Reference proteome</keyword>
<dbReference type="InterPro" id="IPR050105">
    <property type="entry name" value="MoCo_biosynth_MoaA/MoaC"/>
</dbReference>
<dbReference type="NCBIfam" id="TIGR02666">
    <property type="entry name" value="moaA"/>
    <property type="match status" value="1"/>
</dbReference>
<dbReference type="SMART" id="SM00729">
    <property type="entry name" value="Elp3"/>
    <property type="match status" value="1"/>
</dbReference>
<evidence type="ECO:0000256" key="11">
    <source>
        <dbReference type="ARBA" id="ARBA00048697"/>
    </source>
</evidence>
<keyword evidence="4 12" id="KW-0479">Metal-binding</keyword>
<dbReference type="SFLD" id="SFLDG01067">
    <property type="entry name" value="SPASM/twitch_domain_containing"/>
    <property type="match status" value="1"/>
</dbReference>
<evidence type="ECO:0000259" key="13">
    <source>
        <dbReference type="PROSITE" id="PS51918"/>
    </source>
</evidence>
<feature type="binding site" evidence="12">
    <location>
        <position position="178"/>
    </location>
    <ligand>
        <name>S-adenosyl-L-methionine</name>
        <dbReference type="ChEBI" id="CHEBI:59789"/>
    </ligand>
</feature>
<comment type="subunit">
    <text evidence="12">Monomer and homodimer.</text>
</comment>
<sequence>MAYTAGSGRTQLIAGPVLRTLASEQDVNTAFVTPENSGDAQKPLHKPARKTPYITNHGPLLDRWGRIATDLRISLIDKCNLRCIYCMPAEGLEWLPKNNLLTSAEIARLADIAIRELGVEEIRFTGGEPLVRADLVDIIGRIHREHPTIPLAITTNGIGLEKRAQALADAGLNRINVSLDTICPETFAELTRRDKLGSVLKGIDGAAEAGLKPIKINAVLMPGINEAQAPELLQWALDGGYQLRFIEQMPLDADHKWTREGTITAAQIRKMLSEHFVLGTVAEKRGDSPAQLWEVYPLGTALDSAGFPREDTASLGRVGIIASVTESFCGACTRTRLTADGKIRSCLFSDSETDLLDLLRSGASDREIALRWREGMWFKPRAHGKEDADFDIEEFAQASRSMSAIGG</sequence>
<comment type="function">
    <text evidence="12">Catalyzes the cyclization of GTP to (8S)-3',8-cyclo-7,8-dihydroguanosine 5'-triphosphate.</text>
</comment>
<dbReference type="PROSITE" id="PS01305">
    <property type="entry name" value="MOAA_NIFB_PQQE"/>
    <property type="match status" value="1"/>
</dbReference>
<feature type="binding site" evidence="12">
    <location>
        <position position="215"/>
    </location>
    <ligand>
        <name>GTP</name>
        <dbReference type="ChEBI" id="CHEBI:37565"/>
    </ligand>
</feature>
<feature type="binding site" evidence="12">
    <location>
        <position position="332"/>
    </location>
    <ligand>
        <name>[4Fe-4S] cluster</name>
        <dbReference type="ChEBI" id="CHEBI:49883"/>
        <label>2</label>
        <note>4Fe-4S-substrate</note>
    </ligand>
</feature>
<evidence type="ECO:0000256" key="1">
    <source>
        <dbReference type="ARBA" id="ARBA00012167"/>
    </source>
</evidence>
<dbReference type="GO" id="GO:1904047">
    <property type="term" value="F:S-adenosyl-L-methionine binding"/>
    <property type="evidence" value="ECO:0007669"/>
    <property type="project" value="UniProtKB-UniRule"/>
</dbReference>
<dbReference type="InterPro" id="IPR006638">
    <property type="entry name" value="Elp3/MiaA/NifB-like_rSAM"/>
</dbReference>
<dbReference type="HAMAP" id="MF_01225_B">
    <property type="entry name" value="MoaA_B"/>
    <property type="match status" value="1"/>
</dbReference>
<dbReference type="CDD" id="cd21117">
    <property type="entry name" value="Twitch_MoaA"/>
    <property type="match status" value="1"/>
</dbReference>
<keyword evidence="6 12" id="KW-0408">Iron</keyword>
<feature type="binding site" evidence="12">
    <location>
        <position position="86"/>
    </location>
    <ligand>
        <name>[4Fe-4S] cluster</name>
        <dbReference type="ChEBI" id="CHEBI:49883"/>
        <label>1</label>
        <note>4Fe-4S-S-AdoMet</note>
    </ligand>
</feature>
<feature type="binding site" evidence="12">
    <location>
        <position position="85"/>
    </location>
    <ligand>
        <name>S-adenosyl-L-methionine</name>
        <dbReference type="ChEBI" id="CHEBI:59789"/>
    </ligand>
</feature>
<dbReference type="Pfam" id="PF04055">
    <property type="entry name" value="Radical_SAM"/>
    <property type="match status" value="1"/>
</dbReference>
<dbReference type="InterPro" id="IPR010505">
    <property type="entry name" value="MoaA_twitch"/>
</dbReference>
<evidence type="ECO:0000256" key="8">
    <source>
        <dbReference type="ARBA" id="ARBA00023134"/>
    </source>
</evidence>
<dbReference type="Gene3D" id="3.20.20.70">
    <property type="entry name" value="Aldolase class I"/>
    <property type="match status" value="1"/>
</dbReference>
<feature type="binding site" evidence="12">
    <location>
        <position position="249"/>
    </location>
    <ligand>
        <name>S-adenosyl-L-methionine</name>
        <dbReference type="ChEBI" id="CHEBI:59789"/>
    </ligand>
</feature>
<feature type="binding site" evidence="12">
    <location>
        <position position="83"/>
    </location>
    <ligand>
        <name>[4Fe-4S] cluster</name>
        <dbReference type="ChEBI" id="CHEBI:49883"/>
        <label>1</label>
        <note>4Fe-4S-S-AdoMet</note>
    </ligand>
</feature>
<dbReference type="GO" id="GO:0005525">
    <property type="term" value="F:GTP binding"/>
    <property type="evidence" value="ECO:0007669"/>
    <property type="project" value="UniProtKB-UniRule"/>
</dbReference>
<evidence type="ECO:0000256" key="5">
    <source>
        <dbReference type="ARBA" id="ARBA00022741"/>
    </source>
</evidence>
<feature type="binding site" evidence="12">
    <location>
        <position position="123"/>
    </location>
    <ligand>
        <name>GTP</name>
        <dbReference type="ChEBI" id="CHEBI:37565"/>
    </ligand>
</feature>
<dbReference type="PANTHER" id="PTHR22960">
    <property type="entry name" value="MOLYBDOPTERIN COFACTOR SYNTHESIS PROTEIN A"/>
    <property type="match status" value="1"/>
</dbReference>
<dbReference type="SUPFAM" id="SSF102114">
    <property type="entry name" value="Radical SAM enzymes"/>
    <property type="match status" value="1"/>
</dbReference>
<dbReference type="GO" id="GO:0006777">
    <property type="term" value="P:Mo-molybdopterin cofactor biosynthetic process"/>
    <property type="evidence" value="ECO:0007669"/>
    <property type="project" value="UniProtKB-UniRule"/>
</dbReference>
<dbReference type="GO" id="GO:0061798">
    <property type="term" value="F:GTP 3',8'-cyclase activity"/>
    <property type="evidence" value="ECO:0007669"/>
    <property type="project" value="UniProtKB-UniRule"/>
</dbReference>
<evidence type="ECO:0000256" key="7">
    <source>
        <dbReference type="ARBA" id="ARBA00023014"/>
    </source>
</evidence>
<evidence type="ECO:0000256" key="9">
    <source>
        <dbReference type="ARBA" id="ARBA00023150"/>
    </source>
</evidence>
<comment type="catalytic activity">
    <reaction evidence="11 12">
        <text>GTP + AH2 + S-adenosyl-L-methionine = (8S)-3',8-cyclo-7,8-dihydroguanosine 5'-triphosphate + 5'-deoxyadenosine + L-methionine + A + H(+)</text>
        <dbReference type="Rhea" id="RHEA:49576"/>
        <dbReference type="ChEBI" id="CHEBI:13193"/>
        <dbReference type="ChEBI" id="CHEBI:15378"/>
        <dbReference type="ChEBI" id="CHEBI:17319"/>
        <dbReference type="ChEBI" id="CHEBI:17499"/>
        <dbReference type="ChEBI" id="CHEBI:37565"/>
        <dbReference type="ChEBI" id="CHEBI:57844"/>
        <dbReference type="ChEBI" id="CHEBI:59789"/>
        <dbReference type="ChEBI" id="CHEBI:131766"/>
        <dbReference type="EC" id="4.1.99.22"/>
    </reaction>
</comment>
<name>A0A2A8D8S2_9MICC</name>
<evidence type="ECO:0000256" key="10">
    <source>
        <dbReference type="ARBA" id="ARBA00023239"/>
    </source>
</evidence>
<feature type="binding site" evidence="12">
    <location>
        <begin position="334"/>
        <end position="336"/>
    </location>
    <ligand>
        <name>GTP</name>
        <dbReference type="ChEBI" id="CHEBI:37565"/>
    </ligand>
</feature>
<comment type="similarity">
    <text evidence="12">Belongs to the radical SAM superfamily. MoaA family.</text>
</comment>
<protein>
    <recommendedName>
        <fullName evidence="1 12">GTP 3',8-cyclase</fullName>
        <ecNumber evidence="1 12">4.1.99.22</ecNumber>
    </recommendedName>
    <alternativeName>
        <fullName evidence="12">Molybdenum cofactor biosynthesis protein A</fullName>
    </alternativeName>
</protein>
<keyword evidence="10 12" id="KW-0456">Lyase</keyword>
<evidence type="ECO:0000256" key="4">
    <source>
        <dbReference type="ARBA" id="ARBA00022723"/>
    </source>
</evidence>
<dbReference type="InterPro" id="IPR013483">
    <property type="entry name" value="MoaA"/>
</dbReference>
<keyword evidence="7 12" id="KW-0411">Iron-sulfur</keyword>
<feature type="binding site" evidence="12">
    <location>
        <position position="346"/>
    </location>
    <ligand>
        <name>[4Fe-4S] cluster</name>
        <dbReference type="ChEBI" id="CHEBI:49883"/>
        <label>2</label>
        <note>4Fe-4S-substrate</note>
    </ligand>
</feature>
<keyword evidence="5 12" id="KW-0547">Nucleotide-binding</keyword>
<dbReference type="InterPro" id="IPR007197">
    <property type="entry name" value="rSAM"/>
</dbReference>